<protein>
    <recommendedName>
        <fullName evidence="3">RING-type E3 ubiquitin transferase</fullName>
        <ecNumber evidence="3">2.3.2.27</ecNumber>
    </recommendedName>
</protein>
<dbReference type="Gene3D" id="3.30.40.10">
    <property type="entry name" value="Zinc/RING finger domain, C3HC4 (zinc finger)"/>
    <property type="match status" value="1"/>
</dbReference>
<proteinExistence type="predicted"/>
<comment type="subcellular location">
    <subcellularLocation>
        <location evidence="2">Membrane</location>
        <topology evidence="2">Multi-pass membrane protein</topology>
    </subcellularLocation>
</comment>
<keyword evidence="4" id="KW-0808">Transferase</keyword>
<dbReference type="GO" id="GO:0016567">
    <property type="term" value="P:protein ubiquitination"/>
    <property type="evidence" value="ECO:0007669"/>
    <property type="project" value="TreeGrafter"/>
</dbReference>
<sequence>MPIKIISEATAGPLHCVTAPQPAYLEAAEPQVHAATSSASISFLPNQVMETSSERPRQSSELRCESCVVSVAEHTKDRDVPPHDGSNKDFDSISNKKEKSTLKLKCLKSVVLSEGVTCANSRPVGASAAPSSFVQDFTNDEDLTDCLICLEPFDEEQFVTILPCGHMFHHSCISTWLSSRLHQKKSGKCPHCNLEIVAPKIEKDPFPHLADELREAQARNTLEALRGIVRSESQTARGLCVIAAFVTVAFVAINVILVVLHV</sequence>
<evidence type="ECO:0000259" key="14">
    <source>
        <dbReference type="PROSITE" id="PS50089"/>
    </source>
</evidence>
<reference evidence="15" key="1">
    <citation type="submission" date="2021-01" db="EMBL/GenBank/DDBJ databases">
        <authorList>
            <person name="Corre E."/>
            <person name="Pelletier E."/>
            <person name="Niang G."/>
            <person name="Scheremetjew M."/>
            <person name="Finn R."/>
            <person name="Kale V."/>
            <person name="Holt S."/>
            <person name="Cochrane G."/>
            <person name="Meng A."/>
            <person name="Brown T."/>
            <person name="Cohen L."/>
        </authorList>
    </citation>
    <scope>NUCLEOTIDE SEQUENCE</scope>
    <source>
        <strain evidence="15">CCMP325</strain>
    </source>
</reference>
<evidence type="ECO:0000256" key="11">
    <source>
        <dbReference type="ARBA" id="ARBA00023136"/>
    </source>
</evidence>
<dbReference type="SMART" id="SM00184">
    <property type="entry name" value="RING"/>
    <property type="match status" value="1"/>
</dbReference>
<gene>
    <name evidence="15" type="ORF">HPHI1048_LOCUS23037</name>
</gene>
<dbReference type="GO" id="GO:0016020">
    <property type="term" value="C:membrane"/>
    <property type="evidence" value="ECO:0007669"/>
    <property type="project" value="UniProtKB-SubCell"/>
</dbReference>
<dbReference type="PROSITE" id="PS50089">
    <property type="entry name" value="ZF_RING_2"/>
    <property type="match status" value="1"/>
</dbReference>
<evidence type="ECO:0000256" key="5">
    <source>
        <dbReference type="ARBA" id="ARBA00022692"/>
    </source>
</evidence>
<evidence type="ECO:0000256" key="4">
    <source>
        <dbReference type="ARBA" id="ARBA00022679"/>
    </source>
</evidence>
<keyword evidence="10 13" id="KW-1133">Transmembrane helix</keyword>
<evidence type="ECO:0000256" key="3">
    <source>
        <dbReference type="ARBA" id="ARBA00012483"/>
    </source>
</evidence>
<evidence type="ECO:0000256" key="2">
    <source>
        <dbReference type="ARBA" id="ARBA00004141"/>
    </source>
</evidence>
<evidence type="ECO:0000256" key="12">
    <source>
        <dbReference type="PROSITE-ProRule" id="PRU00175"/>
    </source>
</evidence>
<keyword evidence="9" id="KW-0862">Zinc</keyword>
<dbReference type="SMART" id="SM01197">
    <property type="entry name" value="FANCL_C"/>
    <property type="match status" value="1"/>
</dbReference>
<evidence type="ECO:0000256" key="8">
    <source>
        <dbReference type="ARBA" id="ARBA00022786"/>
    </source>
</evidence>
<evidence type="ECO:0000256" key="7">
    <source>
        <dbReference type="ARBA" id="ARBA00022771"/>
    </source>
</evidence>
<dbReference type="PANTHER" id="PTHR45977:SF4">
    <property type="entry name" value="RING-TYPE DOMAIN-CONTAINING PROTEIN"/>
    <property type="match status" value="1"/>
</dbReference>
<evidence type="ECO:0000256" key="6">
    <source>
        <dbReference type="ARBA" id="ARBA00022723"/>
    </source>
</evidence>
<dbReference type="SUPFAM" id="SSF57850">
    <property type="entry name" value="RING/U-box"/>
    <property type="match status" value="1"/>
</dbReference>
<evidence type="ECO:0000256" key="13">
    <source>
        <dbReference type="SAM" id="Phobius"/>
    </source>
</evidence>
<keyword evidence="8" id="KW-0833">Ubl conjugation pathway</keyword>
<keyword evidence="7 12" id="KW-0863">Zinc-finger</keyword>
<name>A0A7S0I0B3_9CRYP</name>
<evidence type="ECO:0000256" key="1">
    <source>
        <dbReference type="ARBA" id="ARBA00000900"/>
    </source>
</evidence>
<organism evidence="15">
    <name type="scientific">Hanusia phi</name>
    <dbReference type="NCBI Taxonomy" id="3032"/>
    <lineage>
        <taxon>Eukaryota</taxon>
        <taxon>Cryptophyceae</taxon>
        <taxon>Pyrenomonadales</taxon>
        <taxon>Geminigeraceae</taxon>
        <taxon>Hanusia</taxon>
    </lineage>
</organism>
<dbReference type="InterPro" id="IPR013083">
    <property type="entry name" value="Znf_RING/FYVE/PHD"/>
</dbReference>
<evidence type="ECO:0000256" key="10">
    <source>
        <dbReference type="ARBA" id="ARBA00022989"/>
    </source>
</evidence>
<dbReference type="InterPro" id="IPR001841">
    <property type="entry name" value="Znf_RING"/>
</dbReference>
<feature type="domain" description="RING-type" evidence="14">
    <location>
        <begin position="146"/>
        <end position="193"/>
    </location>
</feature>
<keyword evidence="11 13" id="KW-0472">Membrane</keyword>
<dbReference type="GO" id="GO:0061630">
    <property type="term" value="F:ubiquitin protein ligase activity"/>
    <property type="evidence" value="ECO:0007669"/>
    <property type="project" value="UniProtKB-EC"/>
</dbReference>
<dbReference type="PANTHER" id="PTHR45977">
    <property type="entry name" value="TARGET OF ERK KINASE MPK-1"/>
    <property type="match status" value="1"/>
</dbReference>
<dbReference type="GO" id="GO:0008270">
    <property type="term" value="F:zinc ion binding"/>
    <property type="evidence" value="ECO:0007669"/>
    <property type="project" value="UniProtKB-KW"/>
</dbReference>
<keyword evidence="6" id="KW-0479">Metal-binding</keyword>
<feature type="transmembrane region" description="Helical" evidence="13">
    <location>
        <begin position="239"/>
        <end position="260"/>
    </location>
</feature>
<comment type="catalytic activity">
    <reaction evidence="1">
        <text>S-ubiquitinyl-[E2 ubiquitin-conjugating enzyme]-L-cysteine + [acceptor protein]-L-lysine = [E2 ubiquitin-conjugating enzyme]-L-cysteine + N(6)-ubiquitinyl-[acceptor protein]-L-lysine.</text>
        <dbReference type="EC" id="2.3.2.27"/>
    </reaction>
</comment>
<dbReference type="EMBL" id="HBEO01034063">
    <property type="protein sequence ID" value="CAD8507264.1"/>
    <property type="molecule type" value="Transcribed_RNA"/>
</dbReference>
<dbReference type="GO" id="GO:0006511">
    <property type="term" value="P:ubiquitin-dependent protein catabolic process"/>
    <property type="evidence" value="ECO:0007669"/>
    <property type="project" value="TreeGrafter"/>
</dbReference>
<keyword evidence="5 13" id="KW-0812">Transmembrane</keyword>
<dbReference type="EC" id="2.3.2.27" evidence="3"/>
<accession>A0A7S0I0B3</accession>
<dbReference type="AlphaFoldDB" id="A0A7S0I0B3"/>
<evidence type="ECO:0000256" key="9">
    <source>
        <dbReference type="ARBA" id="ARBA00022833"/>
    </source>
</evidence>
<evidence type="ECO:0000313" key="15">
    <source>
        <dbReference type="EMBL" id="CAD8507264.1"/>
    </source>
</evidence>
<dbReference type="Pfam" id="PF13639">
    <property type="entry name" value="zf-RING_2"/>
    <property type="match status" value="1"/>
</dbReference>